<dbReference type="AlphaFoldDB" id="A0A438HQL3"/>
<dbReference type="SUPFAM" id="SSF53098">
    <property type="entry name" value="Ribonuclease H-like"/>
    <property type="match status" value="1"/>
</dbReference>
<dbReference type="PANTHER" id="PTHR47481:SF31">
    <property type="entry name" value="OS01G0873500 PROTEIN"/>
    <property type="match status" value="1"/>
</dbReference>
<dbReference type="Pfam" id="PF14223">
    <property type="entry name" value="Retrotran_gag_2"/>
    <property type="match status" value="1"/>
</dbReference>
<evidence type="ECO:0000313" key="1">
    <source>
        <dbReference type="EMBL" id="RVW86735.1"/>
    </source>
</evidence>
<sequence>MSWLYASLSEDIMAQIVGYSTTVEIWNVLNQIYSTSSMAWVTELHTKLQTLKKDGLLVGEYIQRLKSICNSLAAIGELVSEKDQLIYLFNGLYCATHHFTLDINMLDTMTPFSGSEQVTVGNGKQLCISHLGTAKLPSSYSPLVLHQVERKNHHAVEMGLSFLARSGMPLSYWPYAFQTATYLINRLSTPVLHHQSPYFALYHKLPAYTHLKVFGSSCFPYLRPYNTYKLQYRSLECAFLGCSSHHKVPLFISLPPLSPSPPISPSISHSFLSSSSISSTCSPLVAPTSLPPSSHFVSPSIPPPSPPSPSVDLLVPCSLTKPTSFLQAIKDPSWKQAMEFEFAALQHNKTWHLVPSPSLGKVHHTPTGIHLSQAKYITDLLTRAAMLDAKPCPTSMSSNTYLSLHDGVALENGSDYRSFVGALYLPMTSTSLAIQMPTGLPALMTSVAPVATASFLPLIWFLGHLPNKKWSPAPAPNQSTEG</sequence>
<reference evidence="1 2" key="1">
    <citation type="journal article" date="2018" name="PLoS Genet.">
        <title>Population sequencing reveals clonal diversity and ancestral inbreeding in the grapevine cultivar Chardonnay.</title>
        <authorList>
            <person name="Roach M.J."/>
            <person name="Johnson D.L."/>
            <person name="Bohlmann J."/>
            <person name="van Vuuren H.J."/>
            <person name="Jones S.J."/>
            <person name="Pretorius I.S."/>
            <person name="Schmidt S.A."/>
            <person name="Borneman A.R."/>
        </authorList>
    </citation>
    <scope>NUCLEOTIDE SEQUENCE [LARGE SCALE GENOMIC DNA]</scope>
    <source>
        <strain evidence="2">cv. Chardonnay</strain>
        <tissue evidence="1">Leaf</tissue>
    </source>
</reference>
<evidence type="ECO:0000313" key="2">
    <source>
        <dbReference type="Proteomes" id="UP000288805"/>
    </source>
</evidence>
<proteinExistence type="predicted"/>
<accession>A0A438HQL3</accession>
<dbReference type="Proteomes" id="UP000288805">
    <property type="component" value="Unassembled WGS sequence"/>
</dbReference>
<dbReference type="EMBL" id="QGNW01000190">
    <property type="protein sequence ID" value="RVW86735.1"/>
    <property type="molecule type" value="Genomic_DNA"/>
</dbReference>
<dbReference type="InterPro" id="IPR012337">
    <property type="entry name" value="RNaseH-like_sf"/>
</dbReference>
<comment type="caution">
    <text evidence="1">The sequence shown here is derived from an EMBL/GenBank/DDBJ whole genome shotgun (WGS) entry which is preliminary data.</text>
</comment>
<protein>
    <submittedName>
        <fullName evidence="1">Retrovirus-related Pol polyprotein from transposon RE2</fullName>
    </submittedName>
</protein>
<gene>
    <name evidence="1" type="primary">RE2_87</name>
    <name evidence="1" type="ORF">CK203_042752</name>
</gene>
<dbReference type="PANTHER" id="PTHR47481">
    <property type="match status" value="1"/>
</dbReference>
<name>A0A438HQL3_VITVI</name>
<organism evidence="1 2">
    <name type="scientific">Vitis vinifera</name>
    <name type="common">Grape</name>
    <dbReference type="NCBI Taxonomy" id="29760"/>
    <lineage>
        <taxon>Eukaryota</taxon>
        <taxon>Viridiplantae</taxon>
        <taxon>Streptophyta</taxon>
        <taxon>Embryophyta</taxon>
        <taxon>Tracheophyta</taxon>
        <taxon>Spermatophyta</taxon>
        <taxon>Magnoliopsida</taxon>
        <taxon>eudicotyledons</taxon>
        <taxon>Gunneridae</taxon>
        <taxon>Pentapetalae</taxon>
        <taxon>rosids</taxon>
        <taxon>Vitales</taxon>
        <taxon>Vitaceae</taxon>
        <taxon>Viteae</taxon>
        <taxon>Vitis</taxon>
    </lineage>
</organism>